<dbReference type="Proteomes" id="UP000267606">
    <property type="component" value="Unassembled WGS sequence"/>
</dbReference>
<name>A0A183I5Q6_9BILA</name>
<dbReference type="SMART" id="SM00367">
    <property type="entry name" value="LRR_CC"/>
    <property type="match status" value="2"/>
</dbReference>
<evidence type="ECO:0000256" key="1">
    <source>
        <dbReference type="SAM" id="Phobius"/>
    </source>
</evidence>
<accession>A0A183I5Q6</accession>
<evidence type="ECO:0000313" key="3">
    <source>
        <dbReference type="EMBL" id="VDP20238.1"/>
    </source>
</evidence>
<dbReference type="Pfam" id="PF25372">
    <property type="entry name" value="DUF7885"/>
    <property type="match status" value="1"/>
</dbReference>
<dbReference type="InterPro" id="IPR057207">
    <property type="entry name" value="FBXL15_LRR"/>
</dbReference>
<dbReference type="PANTHER" id="PTHR13318:SF95">
    <property type="entry name" value="F-BOX PROTEIN YLR352W"/>
    <property type="match status" value="1"/>
</dbReference>
<sequence>MSKIGILFFLPHISSIISFSFLIFATKSKCPCDLLLHHINYRCLLLDDNHTDLQLNDIIEGCSSLEVLSLKRCSKLRDEDFRAISKCTTLKELHLTGITNMTDGVLTSVAFGIPLLEILDISYCKSLTSNGLECLAMLEKLDHVCVNGIYDFDDRLVNMIHKCRPYCIIEAYHCRYTMTTDEQFQMQVIFFLFFHLFQQNESISIQED</sequence>
<proteinExistence type="predicted"/>
<dbReference type="AlphaFoldDB" id="A0A183I5Q6"/>
<dbReference type="GO" id="GO:0031146">
    <property type="term" value="P:SCF-dependent proteasomal ubiquitin-dependent protein catabolic process"/>
    <property type="evidence" value="ECO:0007669"/>
    <property type="project" value="TreeGrafter"/>
</dbReference>
<dbReference type="STRING" id="387005.A0A183I5Q6"/>
<reference evidence="5" key="1">
    <citation type="submission" date="2016-06" db="UniProtKB">
        <authorList>
            <consortium name="WormBaseParasite"/>
        </authorList>
    </citation>
    <scope>IDENTIFICATION</scope>
</reference>
<organism evidence="5">
    <name type="scientific">Onchocerca flexuosa</name>
    <dbReference type="NCBI Taxonomy" id="387005"/>
    <lineage>
        <taxon>Eukaryota</taxon>
        <taxon>Metazoa</taxon>
        <taxon>Ecdysozoa</taxon>
        <taxon>Nematoda</taxon>
        <taxon>Chromadorea</taxon>
        <taxon>Rhabditida</taxon>
        <taxon>Spirurina</taxon>
        <taxon>Spiruromorpha</taxon>
        <taxon>Filarioidea</taxon>
        <taxon>Onchocercidae</taxon>
        <taxon>Onchocerca</taxon>
    </lineage>
</organism>
<dbReference type="EMBL" id="UZAJ01041561">
    <property type="protein sequence ID" value="VDP20238.1"/>
    <property type="molecule type" value="Genomic_DNA"/>
</dbReference>
<dbReference type="Gene3D" id="3.80.10.10">
    <property type="entry name" value="Ribonuclease Inhibitor"/>
    <property type="match status" value="1"/>
</dbReference>
<feature type="transmembrane region" description="Helical" evidence="1">
    <location>
        <begin position="6"/>
        <end position="25"/>
    </location>
</feature>
<feature type="domain" description="F-box/LRR-repeat protein 15-like leucin rich repeat" evidence="2">
    <location>
        <begin position="60"/>
        <end position="136"/>
    </location>
</feature>
<dbReference type="InterPro" id="IPR006553">
    <property type="entry name" value="Leu-rich_rpt_Cys-con_subtyp"/>
</dbReference>
<evidence type="ECO:0000313" key="4">
    <source>
        <dbReference type="Proteomes" id="UP000267606"/>
    </source>
</evidence>
<keyword evidence="1" id="KW-0472">Membrane</keyword>
<keyword evidence="1" id="KW-1133">Transmembrane helix</keyword>
<evidence type="ECO:0000313" key="5">
    <source>
        <dbReference type="WBParaSite" id="OFLC_0001507901-mRNA-1"/>
    </source>
</evidence>
<dbReference type="SUPFAM" id="SSF52047">
    <property type="entry name" value="RNI-like"/>
    <property type="match status" value="1"/>
</dbReference>
<dbReference type="PANTHER" id="PTHR13318">
    <property type="entry name" value="PARTNER OF PAIRED, ISOFORM B-RELATED"/>
    <property type="match status" value="1"/>
</dbReference>
<keyword evidence="1" id="KW-0812">Transmembrane</keyword>
<keyword evidence="4" id="KW-1185">Reference proteome</keyword>
<dbReference type="WBParaSite" id="OFLC_0001507901-mRNA-1">
    <property type="protein sequence ID" value="OFLC_0001507901-mRNA-1"/>
    <property type="gene ID" value="OFLC_0001507901"/>
</dbReference>
<dbReference type="InterPro" id="IPR032675">
    <property type="entry name" value="LRR_dom_sf"/>
</dbReference>
<dbReference type="GO" id="GO:0019005">
    <property type="term" value="C:SCF ubiquitin ligase complex"/>
    <property type="evidence" value="ECO:0007669"/>
    <property type="project" value="TreeGrafter"/>
</dbReference>
<reference evidence="3 4" key="2">
    <citation type="submission" date="2018-11" db="EMBL/GenBank/DDBJ databases">
        <authorList>
            <consortium name="Pathogen Informatics"/>
        </authorList>
    </citation>
    <scope>NUCLEOTIDE SEQUENCE [LARGE SCALE GENOMIC DNA]</scope>
</reference>
<evidence type="ECO:0000259" key="2">
    <source>
        <dbReference type="Pfam" id="PF25372"/>
    </source>
</evidence>
<gene>
    <name evidence="3" type="ORF">OFLC_LOCUS15068</name>
</gene>
<protein>
    <submittedName>
        <fullName evidence="5">Leucine Rich repeat-containing domain protein</fullName>
    </submittedName>
</protein>